<feature type="compositionally biased region" description="Polar residues" evidence="4">
    <location>
        <begin position="1"/>
        <end position="10"/>
    </location>
</feature>
<evidence type="ECO:0000256" key="3">
    <source>
        <dbReference type="ARBA" id="ARBA00023274"/>
    </source>
</evidence>
<dbReference type="Proteomes" id="UP000324748">
    <property type="component" value="Unassembled WGS sequence"/>
</dbReference>
<dbReference type="HAMAP" id="MF_00273">
    <property type="entry name" value="Ribosomal_eL20"/>
    <property type="match status" value="1"/>
</dbReference>
<accession>A0A5B0PAL6</accession>
<feature type="domain" description="Large ribosomal subunit protein eL20" evidence="5">
    <location>
        <begin position="42"/>
        <end position="164"/>
    </location>
</feature>
<gene>
    <name evidence="6" type="primary">RPL20_1</name>
    <name evidence="6" type="ORF">PGT21_034347</name>
    <name evidence="7" type="ORF">PGTUg99_016701</name>
</gene>
<organism evidence="6 8">
    <name type="scientific">Puccinia graminis f. sp. tritici</name>
    <dbReference type="NCBI Taxonomy" id="56615"/>
    <lineage>
        <taxon>Eukaryota</taxon>
        <taxon>Fungi</taxon>
        <taxon>Dikarya</taxon>
        <taxon>Basidiomycota</taxon>
        <taxon>Pucciniomycotina</taxon>
        <taxon>Pucciniomycetes</taxon>
        <taxon>Pucciniales</taxon>
        <taxon>Pucciniaceae</taxon>
        <taxon>Puccinia</taxon>
    </lineage>
</organism>
<comment type="similarity">
    <text evidence="1">Belongs to the eukaryotic ribosomal protein eL20 family.</text>
</comment>
<evidence type="ECO:0000256" key="1">
    <source>
        <dbReference type="ARBA" id="ARBA00009362"/>
    </source>
</evidence>
<proteinExistence type="inferred from homology"/>
<keyword evidence="2 6" id="KW-0689">Ribosomal protein</keyword>
<dbReference type="FunFam" id="3.10.20.10:FF:000002">
    <property type="entry name" value="60S ribosomal protein L18a"/>
    <property type="match status" value="1"/>
</dbReference>
<reference evidence="8 9" key="1">
    <citation type="submission" date="2019-05" db="EMBL/GenBank/DDBJ databases">
        <title>Emergence of the Ug99 lineage of the wheat stem rust pathogen through somatic hybridization.</title>
        <authorList>
            <person name="Li F."/>
            <person name="Upadhyaya N.M."/>
            <person name="Sperschneider J."/>
            <person name="Matny O."/>
            <person name="Nguyen-Phuc H."/>
            <person name="Mago R."/>
            <person name="Raley C."/>
            <person name="Miller M.E."/>
            <person name="Silverstein K.A.T."/>
            <person name="Henningsen E."/>
            <person name="Hirsch C.D."/>
            <person name="Visser B."/>
            <person name="Pretorius Z.A."/>
            <person name="Steffenson B.J."/>
            <person name="Schwessinger B."/>
            <person name="Dodds P.N."/>
            <person name="Figueroa M."/>
        </authorList>
    </citation>
    <scope>NUCLEOTIDE SEQUENCE [LARGE SCALE GENOMIC DNA]</scope>
    <source>
        <strain evidence="6">21-0</strain>
        <strain evidence="7 9">Ug99</strain>
    </source>
</reference>
<dbReference type="GO" id="GO:0003735">
    <property type="term" value="F:structural constituent of ribosome"/>
    <property type="evidence" value="ECO:0007669"/>
    <property type="project" value="InterPro"/>
</dbReference>
<dbReference type="Gene3D" id="3.10.20.10">
    <property type="match status" value="2"/>
</dbReference>
<protein>
    <submittedName>
        <fullName evidence="6">60S ribosomal protein L20</fullName>
    </submittedName>
</protein>
<keyword evidence="8" id="KW-1185">Reference proteome</keyword>
<evidence type="ECO:0000313" key="9">
    <source>
        <dbReference type="Proteomes" id="UP000325313"/>
    </source>
</evidence>
<dbReference type="GO" id="GO:0006412">
    <property type="term" value="P:translation"/>
    <property type="evidence" value="ECO:0007669"/>
    <property type="project" value="InterPro"/>
</dbReference>
<keyword evidence="3" id="KW-0687">Ribonucleoprotein</keyword>
<dbReference type="AlphaFoldDB" id="A0A5B0PAL6"/>
<feature type="region of interest" description="Disordered" evidence="4">
    <location>
        <begin position="1"/>
        <end position="24"/>
    </location>
</feature>
<dbReference type="InterPro" id="IPR028877">
    <property type="entry name" value="Ribosomal_eL20"/>
</dbReference>
<sequence length="209" mass="24544">MVTTPPQQGSLAWASERSHPGCRRPITFSKPSSDFARMGRFQEYQVVGRKLPSEKDANPKLYRMRIFAPNDVVAKSRFWYYLRQLRKAKKASGEIVGLNVIHEKKPLKVKNFGIWLRYDSRSGTHNMYKEFRELSRVDAAQACYQDMASRHRARFRSIQILRIAEIEKASDVRRPNIKQLLVPKLRFPLPHRVVKYRSKFLATRPSTFY</sequence>
<evidence type="ECO:0000313" key="8">
    <source>
        <dbReference type="Proteomes" id="UP000324748"/>
    </source>
</evidence>
<dbReference type="PIRSF" id="PIRSF002190">
    <property type="entry name" value="Ribosomal_L18a"/>
    <property type="match status" value="1"/>
</dbReference>
<dbReference type="GO" id="GO:1990904">
    <property type="term" value="C:ribonucleoprotein complex"/>
    <property type="evidence" value="ECO:0007669"/>
    <property type="project" value="UniProtKB-KW"/>
</dbReference>
<dbReference type="Proteomes" id="UP000325313">
    <property type="component" value="Unassembled WGS sequence"/>
</dbReference>
<evidence type="ECO:0000256" key="4">
    <source>
        <dbReference type="SAM" id="MobiDB-lite"/>
    </source>
</evidence>
<dbReference type="EMBL" id="VSWC01000066">
    <property type="protein sequence ID" value="KAA1098371.1"/>
    <property type="molecule type" value="Genomic_DNA"/>
</dbReference>
<name>A0A5B0PAL6_PUCGR</name>
<evidence type="ECO:0000256" key="2">
    <source>
        <dbReference type="ARBA" id="ARBA00022980"/>
    </source>
</evidence>
<dbReference type="FunFam" id="3.10.20.10:FF:000001">
    <property type="entry name" value="60S ribosomal protein L18a"/>
    <property type="match status" value="1"/>
</dbReference>
<evidence type="ECO:0000313" key="7">
    <source>
        <dbReference type="EMBL" id="KAA1125645.1"/>
    </source>
</evidence>
<dbReference type="Pfam" id="PF01775">
    <property type="entry name" value="Ribosomal_L18A"/>
    <property type="match status" value="1"/>
</dbReference>
<dbReference type="GO" id="GO:0005840">
    <property type="term" value="C:ribosome"/>
    <property type="evidence" value="ECO:0007669"/>
    <property type="project" value="UniProtKB-KW"/>
</dbReference>
<dbReference type="OrthoDB" id="1294322at2759"/>
<dbReference type="SUPFAM" id="SSF160374">
    <property type="entry name" value="RplX-like"/>
    <property type="match status" value="1"/>
</dbReference>
<comment type="caution">
    <text evidence="6">The sequence shown here is derived from an EMBL/GenBank/DDBJ whole genome shotgun (WGS) entry which is preliminary data.</text>
</comment>
<dbReference type="InterPro" id="IPR023573">
    <property type="entry name" value="Ribosomal_eL20_dom"/>
</dbReference>
<dbReference type="InterPro" id="IPR021138">
    <property type="entry name" value="Ribosomal_eL20_eukaryotes"/>
</dbReference>
<evidence type="ECO:0000259" key="5">
    <source>
        <dbReference type="Pfam" id="PF01775"/>
    </source>
</evidence>
<dbReference type="EMBL" id="VDEP01000176">
    <property type="protein sequence ID" value="KAA1125645.1"/>
    <property type="molecule type" value="Genomic_DNA"/>
</dbReference>
<dbReference type="PANTHER" id="PTHR10052">
    <property type="entry name" value="60S RIBOSOMAL PROTEIN L18A"/>
    <property type="match status" value="1"/>
</dbReference>
<evidence type="ECO:0000313" key="6">
    <source>
        <dbReference type="EMBL" id="KAA1098371.1"/>
    </source>
</evidence>